<dbReference type="Proteomes" id="UP000231550">
    <property type="component" value="Unassembled WGS sequence"/>
</dbReference>
<dbReference type="SUPFAM" id="SSF53300">
    <property type="entry name" value="vWA-like"/>
    <property type="match status" value="1"/>
</dbReference>
<dbReference type="InterPro" id="IPR036465">
    <property type="entry name" value="vWFA_dom_sf"/>
</dbReference>
<feature type="domain" description="VWFA" evidence="2">
    <location>
        <begin position="556"/>
        <end position="745"/>
    </location>
</feature>
<evidence type="ECO:0000313" key="3">
    <source>
        <dbReference type="EMBL" id="PIQ74318.1"/>
    </source>
</evidence>
<evidence type="ECO:0000256" key="1">
    <source>
        <dbReference type="SAM" id="MobiDB-lite"/>
    </source>
</evidence>
<dbReference type="PANTHER" id="PTHR41248">
    <property type="entry name" value="NORD PROTEIN"/>
    <property type="match status" value="1"/>
</dbReference>
<organism evidence="3 4">
    <name type="scientific">Candidatus Portnoybacteria bacterium CG11_big_fil_rev_8_21_14_0_20_44_10</name>
    <dbReference type="NCBI Taxonomy" id="1974818"/>
    <lineage>
        <taxon>Bacteria</taxon>
        <taxon>Candidatus Portnoyibacteriota</taxon>
    </lineage>
</organism>
<dbReference type="PANTHER" id="PTHR41248:SF1">
    <property type="entry name" value="NORD PROTEIN"/>
    <property type="match status" value="1"/>
</dbReference>
<dbReference type="InterPro" id="IPR025861">
    <property type="entry name" value="CobT_VWA_dom"/>
</dbReference>
<dbReference type="InterPro" id="IPR051928">
    <property type="entry name" value="NorD/CobT"/>
</dbReference>
<dbReference type="AlphaFoldDB" id="A0A2H0KQ74"/>
<sequence length="745" mass="85676">MEKFRPQPEIPREEQAPELETVYRALDSKKEKAILDEFTPEQQSEIRQKQRLLSFLAYFIGKDFKIPVELNATGAGWHWDFQENVIRIDPKDLLKKPMDYLRFVISHEGGHRRISRMDFIPLDEWKQPGFSFMMNAIEDPRNNNFIAESYPKFREQMGLAYQQDLDFKAKAKQKADQKLGYQPRFIQAGFEYISQWFRETQGKELELTDGLPEEVKAAVRATIESARDSWLRYPSRKEADNGGKIGRKKVDGEAMIKQYAKTSYEINRDEVWPEFKKLVDADMDDQRMQELLKDMQKGQEQQEGGKGGGGQNLPQELKDKLTPEEQQALQEAIKQAIEDAEKEKSEAQGKEPIEGEAEKTPEPSERSISGQPIDLKTLPEELQQKIKEFIESLPEEQQKEMTEKAQAAFKEFEDALNEELQGKLSDNPEKKAGREEIEAEAAKQLEIKGGGWEEKEREREEEARERRKRIESLFEAGEKDPYHGALEKVSDLIDVLTADLRDIFVKRKIERYETGYRSGRRWNVRQRIREKVAGVPLFKTEACEQRESESEEMDYAITLLVDLSGSMQRNHKIQEAFKSAVVLSETLSNLGIKFEVVGFQDIILEFKAFEEQLDESMREKLNQMILEVYGRNPDGHNNPGDNDDGASLLEASRHLTEQIAKNKFLVVLSDGEPLMDSGKKSSSQLDRELREAVAEITANTNQKLIGLGLNSGAVAKYYDNHIAGITTEEMVETLGELLREAIEKY</sequence>
<evidence type="ECO:0000313" key="4">
    <source>
        <dbReference type="Proteomes" id="UP000231550"/>
    </source>
</evidence>
<dbReference type="Gene3D" id="3.40.50.410">
    <property type="entry name" value="von Willebrand factor, type A domain"/>
    <property type="match status" value="1"/>
</dbReference>
<comment type="caution">
    <text evidence="3">The sequence shown here is derived from an EMBL/GenBank/DDBJ whole genome shotgun (WGS) entry which is preliminary data.</text>
</comment>
<protein>
    <recommendedName>
        <fullName evidence="2">VWFA domain-containing protein</fullName>
    </recommendedName>
</protein>
<dbReference type="Pfam" id="PF11775">
    <property type="entry name" value="CobT_C"/>
    <property type="match status" value="2"/>
</dbReference>
<reference evidence="3 4" key="1">
    <citation type="submission" date="2017-09" db="EMBL/GenBank/DDBJ databases">
        <title>Depth-based differentiation of microbial function through sediment-hosted aquifers and enrichment of novel symbionts in the deep terrestrial subsurface.</title>
        <authorList>
            <person name="Probst A.J."/>
            <person name="Ladd B."/>
            <person name="Jarett J.K."/>
            <person name="Geller-Mcgrath D.E."/>
            <person name="Sieber C.M."/>
            <person name="Emerson J.B."/>
            <person name="Anantharaman K."/>
            <person name="Thomas B.C."/>
            <person name="Malmstrom R."/>
            <person name="Stieglmeier M."/>
            <person name="Klingl A."/>
            <person name="Woyke T."/>
            <person name="Ryan C.M."/>
            <person name="Banfield J.F."/>
        </authorList>
    </citation>
    <scope>NUCLEOTIDE SEQUENCE [LARGE SCALE GENOMIC DNA]</scope>
    <source>
        <strain evidence="3">CG11_big_fil_rev_8_21_14_0_20_44_10</strain>
    </source>
</reference>
<proteinExistence type="predicted"/>
<dbReference type="InterPro" id="IPR002035">
    <property type="entry name" value="VWF_A"/>
</dbReference>
<dbReference type="EMBL" id="PCVN01000071">
    <property type="protein sequence ID" value="PIQ74318.1"/>
    <property type="molecule type" value="Genomic_DNA"/>
</dbReference>
<feature type="compositionally biased region" description="Basic and acidic residues" evidence="1">
    <location>
        <begin position="338"/>
        <end position="365"/>
    </location>
</feature>
<feature type="region of interest" description="Disordered" evidence="1">
    <location>
        <begin position="445"/>
        <end position="465"/>
    </location>
</feature>
<dbReference type="PROSITE" id="PS50234">
    <property type="entry name" value="VWFA"/>
    <property type="match status" value="1"/>
</dbReference>
<accession>A0A2H0KQ74</accession>
<gene>
    <name evidence="3" type="ORF">COV85_02775</name>
</gene>
<name>A0A2H0KQ74_9BACT</name>
<evidence type="ECO:0000259" key="2">
    <source>
        <dbReference type="PROSITE" id="PS50234"/>
    </source>
</evidence>
<feature type="region of interest" description="Disordered" evidence="1">
    <location>
        <begin position="338"/>
        <end position="380"/>
    </location>
</feature>
<feature type="region of interest" description="Disordered" evidence="1">
    <location>
        <begin position="295"/>
        <end position="316"/>
    </location>
</feature>